<name>A0A6S7LTQ7_PARCT</name>
<dbReference type="AlphaFoldDB" id="A0A6S7LTQ7"/>
<keyword evidence="2" id="KW-1185">Reference proteome</keyword>
<accession>A0A6S7LTQ7</accession>
<reference evidence="1" key="1">
    <citation type="submission" date="2020-04" db="EMBL/GenBank/DDBJ databases">
        <authorList>
            <person name="Alioto T."/>
            <person name="Alioto T."/>
            <person name="Gomez Garrido J."/>
        </authorList>
    </citation>
    <scope>NUCLEOTIDE SEQUENCE</scope>
    <source>
        <strain evidence="1">A484AB</strain>
    </source>
</reference>
<gene>
    <name evidence="1" type="ORF">PACLA_8A063858</name>
</gene>
<dbReference type="PANTHER" id="PTHR10131:SF94">
    <property type="entry name" value="TNF RECEPTOR-ASSOCIATED FACTOR 4"/>
    <property type="match status" value="1"/>
</dbReference>
<protein>
    <submittedName>
        <fullName evidence="1">TNF receptor-associated factor 4-like</fullName>
    </submittedName>
</protein>
<dbReference type="Proteomes" id="UP001152795">
    <property type="component" value="Unassembled WGS sequence"/>
</dbReference>
<sequence length="239" mass="27546">NEEDIKELSLKHEEDIKELKLKYENELKAVKSKHDEDVKLLGQKIEVLQATGAAHAPPATQFPQRPQQEPEPDYTWKIANFTRKLAQAKSDHDSGIIQSGPFFSRHGYKMKLQVQLNESPSGYAGYTGVYLILMKSDRDGALQWPFTKRFTVILVDQQDDLSQRQNIKVAIVTVGENTFQRPREHKNTGGGYRQFVKHSTLRTRQYIRDDAVYIKIMCENDLKQVQVKCENDVKQVQSK</sequence>
<keyword evidence="1" id="KW-0675">Receptor</keyword>
<dbReference type="Gene3D" id="2.60.210.10">
    <property type="entry name" value="Apoptosis, Tumor Necrosis Factor Receptor Associated Protein 2, Chain A"/>
    <property type="match status" value="1"/>
</dbReference>
<dbReference type="PROSITE" id="PS50144">
    <property type="entry name" value="MATH"/>
    <property type="match status" value="1"/>
</dbReference>
<dbReference type="OrthoDB" id="6475149at2759"/>
<dbReference type="InterPro" id="IPR002083">
    <property type="entry name" value="MATH/TRAF_dom"/>
</dbReference>
<dbReference type="EMBL" id="CACRXK020031183">
    <property type="protein sequence ID" value="CAB4042949.1"/>
    <property type="molecule type" value="Genomic_DNA"/>
</dbReference>
<dbReference type="SUPFAM" id="SSF49599">
    <property type="entry name" value="TRAF domain-like"/>
    <property type="match status" value="1"/>
</dbReference>
<evidence type="ECO:0000313" key="2">
    <source>
        <dbReference type="Proteomes" id="UP001152795"/>
    </source>
</evidence>
<organism evidence="1 2">
    <name type="scientific">Paramuricea clavata</name>
    <name type="common">Red gorgonian</name>
    <name type="synonym">Violescent sea-whip</name>
    <dbReference type="NCBI Taxonomy" id="317549"/>
    <lineage>
        <taxon>Eukaryota</taxon>
        <taxon>Metazoa</taxon>
        <taxon>Cnidaria</taxon>
        <taxon>Anthozoa</taxon>
        <taxon>Octocorallia</taxon>
        <taxon>Malacalcyonacea</taxon>
        <taxon>Plexauridae</taxon>
        <taxon>Paramuricea</taxon>
    </lineage>
</organism>
<dbReference type="PANTHER" id="PTHR10131">
    <property type="entry name" value="TNF RECEPTOR ASSOCIATED FACTOR"/>
    <property type="match status" value="1"/>
</dbReference>
<evidence type="ECO:0000313" key="1">
    <source>
        <dbReference type="EMBL" id="CAB4042949.1"/>
    </source>
</evidence>
<proteinExistence type="predicted"/>
<feature type="non-terminal residue" evidence="1">
    <location>
        <position position="1"/>
    </location>
</feature>
<dbReference type="InterPro" id="IPR008974">
    <property type="entry name" value="TRAF-like"/>
</dbReference>
<comment type="caution">
    <text evidence="1">The sequence shown here is derived from an EMBL/GenBank/DDBJ whole genome shotgun (WGS) entry which is preliminary data.</text>
</comment>
<feature type="non-terminal residue" evidence="1">
    <location>
        <position position="239"/>
    </location>
</feature>
<dbReference type="GO" id="GO:0043122">
    <property type="term" value="P:regulation of canonical NF-kappaB signal transduction"/>
    <property type="evidence" value="ECO:0007669"/>
    <property type="project" value="TreeGrafter"/>
</dbReference>
<dbReference type="Pfam" id="PF22486">
    <property type="entry name" value="MATH_2"/>
    <property type="match status" value="1"/>
</dbReference>